<dbReference type="EMBL" id="JAIWYP010000014">
    <property type="protein sequence ID" value="KAH3706586.1"/>
    <property type="molecule type" value="Genomic_DNA"/>
</dbReference>
<feature type="compositionally biased region" description="Low complexity" evidence="1">
    <location>
        <begin position="12"/>
        <end position="24"/>
    </location>
</feature>
<feature type="region of interest" description="Disordered" evidence="1">
    <location>
        <begin position="147"/>
        <end position="246"/>
    </location>
</feature>
<comment type="caution">
    <text evidence="2">The sequence shown here is derived from an EMBL/GenBank/DDBJ whole genome shotgun (WGS) entry which is preliminary data.</text>
</comment>
<sequence length="486" mass="53095">MKVMSKKNMQARSSVTSRKSSTDSPQWTSAKDIFKSPKSPSPIAKRTRRTSVYHRAANPSEFKMPASKLLSPPKISGTRRSSIYQRKPGLIQSPPSTRTRRQSMYVSSKVRQTDVDFFSKVWTTPAKQAETIQEVVTTGGSKLDERIAVSSNTKTPAAKKQIKTPKSTSAQKEKRSKTPNVLKASPTFDESLNEISKSPIIPFTKNLKTPKLTKKAPSSQSPELTMTKEKKSFEERFNATSTPLKSLEEITGINGKSFYGTPSENPTPSVRTDDVFVFSAIPSSVKKSARKSIKTPRATPNLRSLKTPQTLPRSDVTSPVVGKLSERKTPAVKRKRTQSENSPTSDAKLIKLSPDSSLKPLASKSAKKVSKKLDASQVLTKVKIPLSPVEMTTVLESAKKVQKRKASESPTSRPCKQAKVSPSLDEAAAPRVVKVAKRTSPSKLAEFAVGNLSNNSATAEKETVGEASLLNETFATDSRSSRCTIL</sequence>
<name>A0A9D3YWF6_DREPO</name>
<feature type="compositionally biased region" description="Polar residues" evidence="1">
    <location>
        <begin position="93"/>
        <end position="107"/>
    </location>
</feature>
<feature type="compositionally biased region" description="Low complexity" evidence="1">
    <location>
        <begin position="350"/>
        <end position="363"/>
    </location>
</feature>
<accession>A0A9D3YWF6</accession>
<evidence type="ECO:0000313" key="2">
    <source>
        <dbReference type="EMBL" id="KAH3706586.1"/>
    </source>
</evidence>
<reference evidence="2" key="2">
    <citation type="submission" date="2020-11" db="EMBL/GenBank/DDBJ databases">
        <authorList>
            <person name="McCartney M.A."/>
            <person name="Auch B."/>
            <person name="Kono T."/>
            <person name="Mallez S."/>
            <person name="Becker A."/>
            <person name="Gohl D.M."/>
            <person name="Silverstein K.A.T."/>
            <person name="Koren S."/>
            <person name="Bechman K.B."/>
            <person name="Herman A."/>
            <person name="Abrahante J.E."/>
            <person name="Garbe J."/>
        </authorList>
    </citation>
    <scope>NUCLEOTIDE SEQUENCE</scope>
    <source>
        <strain evidence="2">Duluth1</strain>
        <tissue evidence="2">Whole animal</tissue>
    </source>
</reference>
<feature type="compositionally biased region" description="Polar residues" evidence="1">
    <location>
        <begin position="301"/>
        <end position="317"/>
    </location>
</feature>
<feature type="compositionally biased region" description="Basic and acidic residues" evidence="1">
    <location>
        <begin position="226"/>
        <end position="237"/>
    </location>
</feature>
<evidence type="ECO:0000256" key="1">
    <source>
        <dbReference type="SAM" id="MobiDB-lite"/>
    </source>
</evidence>
<keyword evidence="3" id="KW-1185">Reference proteome</keyword>
<feature type="region of interest" description="Disordered" evidence="1">
    <location>
        <begin position="1"/>
        <end position="107"/>
    </location>
</feature>
<protein>
    <submittedName>
        <fullName evidence="2">Uncharacterized protein</fullName>
    </submittedName>
</protein>
<gene>
    <name evidence="2" type="ORF">DPMN_065974</name>
</gene>
<dbReference type="AlphaFoldDB" id="A0A9D3YWF6"/>
<feature type="region of interest" description="Disordered" evidence="1">
    <location>
        <begin position="402"/>
        <end position="427"/>
    </location>
</feature>
<dbReference type="OrthoDB" id="6162504at2759"/>
<evidence type="ECO:0000313" key="3">
    <source>
        <dbReference type="Proteomes" id="UP000828390"/>
    </source>
</evidence>
<organism evidence="2 3">
    <name type="scientific">Dreissena polymorpha</name>
    <name type="common">Zebra mussel</name>
    <name type="synonym">Mytilus polymorpha</name>
    <dbReference type="NCBI Taxonomy" id="45954"/>
    <lineage>
        <taxon>Eukaryota</taxon>
        <taxon>Metazoa</taxon>
        <taxon>Spiralia</taxon>
        <taxon>Lophotrochozoa</taxon>
        <taxon>Mollusca</taxon>
        <taxon>Bivalvia</taxon>
        <taxon>Autobranchia</taxon>
        <taxon>Heteroconchia</taxon>
        <taxon>Euheterodonta</taxon>
        <taxon>Imparidentia</taxon>
        <taxon>Neoheterodontei</taxon>
        <taxon>Myida</taxon>
        <taxon>Dreissenoidea</taxon>
        <taxon>Dreissenidae</taxon>
        <taxon>Dreissena</taxon>
    </lineage>
</organism>
<feature type="region of interest" description="Disordered" evidence="1">
    <location>
        <begin position="285"/>
        <end position="363"/>
    </location>
</feature>
<proteinExistence type="predicted"/>
<reference evidence="2" key="1">
    <citation type="journal article" date="2019" name="bioRxiv">
        <title>The Genome of the Zebra Mussel, Dreissena polymorpha: A Resource for Invasive Species Research.</title>
        <authorList>
            <person name="McCartney M.A."/>
            <person name="Auch B."/>
            <person name="Kono T."/>
            <person name="Mallez S."/>
            <person name="Zhang Y."/>
            <person name="Obille A."/>
            <person name="Becker A."/>
            <person name="Abrahante J.E."/>
            <person name="Garbe J."/>
            <person name="Badalamenti J.P."/>
            <person name="Herman A."/>
            <person name="Mangelson H."/>
            <person name="Liachko I."/>
            <person name="Sullivan S."/>
            <person name="Sone E.D."/>
            <person name="Koren S."/>
            <person name="Silverstein K.A.T."/>
            <person name="Beckman K.B."/>
            <person name="Gohl D.M."/>
        </authorList>
    </citation>
    <scope>NUCLEOTIDE SEQUENCE</scope>
    <source>
        <strain evidence="2">Duluth1</strain>
        <tissue evidence="2">Whole animal</tissue>
    </source>
</reference>
<dbReference type="Proteomes" id="UP000828390">
    <property type="component" value="Unassembled WGS sequence"/>
</dbReference>